<feature type="compositionally biased region" description="Polar residues" evidence="1">
    <location>
        <begin position="367"/>
        <end position="378"/>
    </location>
</feature>
<sequence>MKSTSLALFSQTSLRPILSKKSKKPKFNYLRDAVQKAAEAEDHFKTLNPSAVVKLAAIKSTKIRRRGKESVLSRLPPTKGIRSLRFKRTVPGSIKDVTYGTDESFRRIPVDPDHPFSRIHPFPLSKLVPSYRSKQLTMRCFPHGVLSVPEYPLQDPPFRLYTADNEGKGRRVMPMMFNLNISSIHKSAVIRRSLKTRIQEALRLIITQGAYSPEPGTILFDPRRIGVEKWILKDWTYVTIPTLEMYRMTMSEYIKEVSIALLRLKKFGQVLDRQWAKTHSQKQGTGGNPALMSSSSKSETSATFPDPPEVSKIRNPRLAKLGIPVSDTHTEQLPVLGNGSAMSAPIHESWRDYDAGSLLLSASSQAWRQKTNDAPKTQDTTKKAIRGRSPRPSGLNPAPRASIMPPAPGPTEIIRTATSKSPPKLKAALGRNSRKSQAWKNRENVGPGGKA</sequence>
<reference evidence="2 3" key="1">
    <citation type="journal article" date="2016" name="Mol. Biol. Evol.">
        <title>Comparative Genomics of Early-Diverging Mushroom-Forming Fungi Provides Insights into the Origins of Lignocellulose Decay Capabilities.</title>
        <authorList>
            <person name="Nagy L.G."/>
            <person name="Riley R."/>
            <person name="Tritt A."/>
            <person name="Adam C."/>
            <person name="Daum C."/>
            <person name="Floudas D."/>
            <person name="Sun H."/>
            <person name="Yadav J.S."/>
            <person name="Pangilinan J."/>
            <person name="Larsson K.H."/>
            <person name="Matsuura K."/>
            <person name="Barry K."/>
            <person name="Labutti K."/>
            <person name="Kuo R."/>
            <person name="Ohm R.A."/>
            <person name="Bhattacharya S.S."/>
            <person name="Shirouzu T."/>
            <person name="Yoshinaga Y."/>
            <person name="Martin F.M."/>
            <person name="Grigoriev I.V."/>
            <person name="Hibbett D.S."/>
        </authorList>
    </citation>
    <scope>NUCLEOTIDE SEQUENCE [LARGE SCALE GENOMIC DNA]</scope>
    <source>
        <strain evidence="2 3">HHB9708</strain>
    </source>
</reference>
<dbReference type="EMBL" id="KV419398">
    <property type="protein sequence ID" value="KZS96990.1"/>
    <property type="molecule type" value="Genomic_DNA"/>
</dbReference>
<feature type="region of interest" description="Disordered" evidence="1">
    <location>
        <begin position="278"/>
        <end position="312"/>
    </location>
</feature>
<dbReference type="Proteomes" id="UP000076722">
    <property type="component" value="Unassembled WGS sequence"/>
</dbReference>
<protein>
    <submittedName>
        <fullName evidence="2">Uncharacterized protein</fullName>
    </submittedName>
</protein>
<dbReference type="STRING" id="1314777.A0A164YK09"/>
<dbReference type="OrthoDB" id="3265918at2759"/>
<keyword evidence="3" id="KW-1185">Reference proteome</keyword>
<accession>A0A164YK09</accession>
<evidence type="ECO:0000313" key="2">
    <source>
        <dbReference type="EMBL" id="KZS96990.1"/>
    </source>
</evidence>
<dbReference type="AlphaFoldDB" id="A0A164YK09"/>
<organism evidence="2 3">
    <name type="scientific">Sistotremastrum niveocremeum HHB9708</name>
    <dbReference type="NCBI Taxonomy" id="1314777"/>
    <lineage>
        <taxon>Eukaryota</taxon>
        <taxon>Fungi</taxon>
        <taxon>Dikarya</taxon>
        <taxon>Basidiomycota</taxon>
        <taxon>Agaricomycotina</taxon>
        <taxon>Agaricomycetes</taxon>
        <taxon>Sistotremastrales</taxon>
        <taxon>Sistotremastraceae</taxon>
        <taxon>Sertulicium</taxon>
        <taxon>Sertulicium niveocremeum</taxon>
    </lineage>
</organism>
<proteinExistence type="predicted"/>
<evidence type="ECO:0000313" key="3">
    <source>
        <dbReference type="Proteomes" id="UP000076722"/>
    </source>
</evidence>
<gene>
    <name evidence="2" type="ORF">SISNIDRAFT_482752</name>
</gene>
<evidence type="ECO:0000256" key="1">
    <source>
        <dbReference type="SAM" id="MobiDB-lite"/>
    </source>
</evidence>
<name>A0A164YK09_9AGAM</name>
<feature type="region of interest" description="Disordered" evidence="1">
    <location>
        <begin position="366"/>
        <end position="451"/>
    </location>
</feature>